<dbReference type="SMART" id="SM00326">
    <property type="entry name" value="SH3"/>
    <property type="match status" value="1"/>
</dbReference>
<dbReference type="PROSITE" id="PS00018">
    <property type="entry name" value="EF_HAND_1"/>
    <property type="match status" value="1"/>
</dbReference>
<feature type="domain" description="SH3" evidence="5">
    <location>
        <begin position="445"/>
        <end position="510"/>
    </location>
</feature>
<feature type="compositionally biased region" description="Low complexity" evidence="4">
    <location>
        <begin position="431"/>
        <end position="444"/>
    </location>
</feature>
<evidence type="ECO:0000256" key="2">
    <source>
        <dbReference type="ARBA" id="ARBA00022837"/>
    </source>
</evidence>
<evidence type="ECO:0000259" key="5">
    <source>
        <dbReference type="PROSITE" id="PS50002"/>
    </source>
</evidence>
<dbReference type="InterPro" id="IPR036028">
    <property type="entry name" value="SH3-like_dom_sf"/>
</dbReference>
<feature type="non-terminal residue" evidence="6">
    <location>
        <position position="1"/>
    </location>
</feature>
<evidence type="ECO:0000313" key="7">
    <source>
        <dbReference type="Proteomes" id="UP001189429"/>
    </source>
</evidence>
<evidence type="ECO:0000313" key="6">
    <source>
        <dbReference type="EMBL" id="CAK0890097.1"/>
    </source>
</evidence>
<gene>
    <name evidence="6" type="ORF">PCOR1329_LOCUS70406</name>
</gene>
<feature type="region of interest" description="Disordered" evidence="4">
    <location>
        <begin position="359"/>
        <end position="444"/>
    </location>
</feature>
<feature type="compositionally biased region" description="Basic and acidic residues" evidence="4">
    <location>
        <begin position="389"/>
        <end position="398"/>
    </location>
</feature>
<dbReference type="SUPFAM" id="SSF50044">
    <property type="entry name" value="SH3-domain"/>
    <property type="match status" value="1"/>
</dbReference>
<dbReference type="InterPro" id="IPR011992">
    <property type="entry name" value="EF-hand-dom_pair"/>
</dbReference>
<keyword evidence="2" id="KW-0106">Calcium</keyword>
<dbReference type="SUPFAM" id="SSF47473">
    <property type="entry name" value="EF-hand"/>
    <property type="match status" value="1"/>
</dbReference>
<feature type="compositionally biased region" description="Basic residues" evidence="4">
    <location>
        <begin position="399"/>
        <end position="411"/>
    </location>
</feature>
<dbReference type="CDD" id="cd00174">
    <property type="entry name" value="SH3"/>
    <property type="match status" value="1"/>
</dbReference>
<comment type="caution">
    <text evidence="6">The sequence shown here is derived from an EMBL/GenBank/DDBJ whole genome shotgun (WGS) entry which is preliminary data.</text>
</comment>
<sequence>PAPSLGPGAPPSAPALCRRHGQHAALARGPDPCARLDPAADRHRLRAPAGQELPVQPHQGGVHPLFRRAESGGRPCLQGFINLDTDGDGRVDLFEIFIVLAIWSGTSWEEKLDCGRWILFKLFDMMQKGFLKVDEVCLLSTRLLQTLQKFVKLDDDFTAPDFVRYWTQRAVPLGESRVSPDAFRSWVSNCEPFDRLKGFVESHAARAQPDTNASRMRVRIGVIEKHGATLLERLEHLQDKLPDFGENCIDYVTALGRRKRWDFVIQQLRELIMKISNTSESLHSTVGDLEQSLHEDEVSGGAASLVEPGKRFKQEQMLLSLDKMREDSATDFREATDLVSRLVDLTEPGDTAGMGVAELLGDSMNPINEEEQRRGGARGRRSAQGGGAPRRDAAGLRRDGRRLRGRLHLRPHCGAGRGRDAAPRAGHARGRAGAPAGRRGPALGESEPTLVAIADFEPPPSHEAQMLKLDVGDVVRVLGGQDGRGWWYGRKQSNSKEGWFPPSYVQVKPAHFTSADA</sequence>
<evidence type="ECO:0000256" key="1">
    <source>
        <dbReference type="ARBA" id="ARBA00022443"/>
    </source>
</evidence>
<dbReference type="Gene3D" id="2.30.30.40">
    <property type="entry name" value="SH3 Domains"/>
    <property type="match status" value="1"/>
</dbReference>
<reference evidence="6" key="1">
    <citation type="submission" date="2023-10" db="EMBL/GenBank/DDBJ databases">
        <authorList>
            <person name="Chen Y."/>
            <person name="Shah S."/>
            <person name="Dougan E. K."/>
            <person name="Thang M."/>
            <person name="Chan C."/>
        </authorList>
    </citation>
    <scope>NUCLEOTIDE SEQUENCE [LARGE SCALE GENOMIC DNA]</scope>
</reference>
<accession>A0ABN9WTI2</accession>
<keyword evidence="1 3" id="KW-0728">SH3 domain</keyword>
<dbReference type="InterPro" id="IPR001452">
    <property type="entry name" value="SH3_domain"/>
</dbReference>
<evidence type="ECO:0000256" key="3">
    <source>
        <dbReference type="PROSITE-ProRule" id="PRU00192"/>
    </source>
</evidence>
<protein>
    <recommendedName>
        <fullName evidence="5">SH3 domain-containing protein</fullName>
    </recommendedName>
</protein>
<dbReference type="InterPro" id="IPR018247">
    <property type="entry name" value="EF_Hand_1_Ca_BS"/>
</dbReference>
<evidence type="ECO:0000256" key="4">
    <source>
        <dbReference type="SAM" id="MobiDB-lite"/>
    </source>
</evidence>
<keyword evidence="7" id="KW-1185">Reference proteome</keyword>
<dbReference type="Gene3D" id="1.10.238.10">
    <property type="entry name" value="EF-hand"/>
    <property type="match status" value="1"/>
</dbReference>
<proteinExistence type="predicted"/>
<organism evidence="6 7">
    <name type="scientific">Prorocentrum cordatum</name>
    <dbReference type="NCBI Taxonomy" id="2364126"/>
    <lineage>
        <taxon>Eukaryota</taxon>
        <taxon>Sar</taxon>
        <taxon>Alveolata</taxon>
        <taxon>Dinophyceae</taxon>
        <taxon>Prorocentrales</taxon>
        <taxon>Prorocentraceae</taxon>
        <taxon>Prorocentrum</taxon>
    </lineage>
</organism>
<dbReference type="EMBL" id="CAUYUJ010019294">
    <property type="protein sequence ID" value="CAK0890097.1"/>
    <property type="molecule type" value="Genomic_DNA"/>
</dbReference>
<dbReference type="PROSITE" id="PS50002">
    <property type="entry name" value="SH3"/>
    <property type="match status" value="1"/>
</dbReference>
<name>A0ABN9WTI2_9DINO</name>
<dbReference type="Pfam" id="PF07653">
    <property type="entry name" value="SH3_2"/>
    <property type="match status" value="1"/>
</dbReference>
<dbReference type="Proteomes" id="UP001189429">
    <property type="component" value="Unassembled WGS sequence"/>
</dbReference>